<name>A0A4P9TMJ7_9EURY</name>
<dbReference type="Proteomes" id="UP000307562">
    <property type="component" value="Plasmid pNPA70"/>
</dbReference>
<protein>
    <submittedName>
        <fullName evidence="1">Uncharacterized protein</fullName>
    </submittedName>
</protein>
<proteinExistence type="predicted"/>
<dbReference type="RefSeq" id="WP_138655747.1">
    <property type="nucleotide sequence ID" value="NZ_CP040639.1"/>
</dbReference>
<dbReference type="KEGG" id="npl:FGF80_18790"/>
<evidence type="ECO:0000313" key="2">
    <source>
        <dbReference type="Proteomes" id="UP000307562"/>
    </source>
</evidence>
<evidence type="ECO:0000313" key="1">
    <source>
        <dbReference type="EMBL" id="QCW05290.1"/>
    </source>
</evidence>
<organism evidence="1 2">
    <name type="scientific">Natrinema pallidum</name>
    <dbReference type="NCBI Taxonomy" id="69527"/>
    <lineage>
        <taxon>Archaea</taxon>
        <taxon>Methanobacteriati</taxon>
        <taxon>Methanobacteriota</taxon>
        <taxon>Stenosarchaea group</taxon>
        <taxon>Halobacteria</taxon>
        <taxon>Halobacteriales</taxon>
        <taxon>Natrialbaceae</taxon>
        <taxon>Natrinema</taxon>
    </lineage>
</organism>
<geneLocation type="plasmid" evidence="2">
    <name>pnpa70</name>
</geneLocation>
<gene>
    <name evidence="1" type="ORF">FGF80_18790</name>
</gene>
<sequence>MSATESDNESGGLFDHDVGETVSFTLGETDVIGEITEVEYTTAIDEFPEEGETVTFKAVGGEVEKTVLKVNEGAERPITLDHGGSYNRTNLVEYSKKGTAKVVKLPDGREIWPAEDDNDE</sequence>
<dbReference type="AlphaFoldDB" id="A0A4P9TMJ7"/>
<reference evidence="2" key="1">
    <citation type="submission" date="2019-05" db="EMBL/GenBank/DDBJ databases">
        <title>Complete Genome Sequence and Methylation Pattern of the Halophilic Archaeon Natrinema pallidum BOL6-1.</title>
        <authorList>
            <person name="DasSarma P."/>
            <person name="DasSarma B.P."/>
            <person name="DasSarma S.L."/>
            <person name="Martinez F.L."/>
            <person name="Guzman D."/>
            <person name="Roberts R.J."/>
            <person name="DasSarma S."/>
        </authorList>
    </citation>
    <scope>NUCLEOTIDE SEQUENCE [LARGE SCALE GENOMIC DNA]</scope>
    <source>
        <strain evidence="2">BOL6-1</strain>
        <plasmid evidence="2">pnpa70</plasmid>
    </source>
</reference>
<keyword evidence="2" id="KW-1185">Reference proteome</keyword>
<accession>A0A4P9TMJ7</accession>
<dbReference type="GeneID" id="96158188"/>
<keyword evidence="1" id="KW-0614">Plasmid</keyword>
<dbReference type="EMBL" id="CP040639">
    <property type="protein sequence ID" value="QCW05290.1"/>
    <property type="molecule type" value="Genomic_DNA"/>
</dbReference>